<dbReference type="InterPro" id="IPR006431">
    <property type="entry name" value="Phage_tape_meas_C"/>
</dbReference>
<evidence type="ECO:0000256" key="1">
    <source>
        <dbReference type="SAM" id="Coils"/>
    </source>
</evidence>
<gene>
    <name evidence="4" type="ORF">SmaCSM2_15385</name>
</gene>
<dbReference type="Pfam" id="PF09718">
    <property type="entry name" value="Tape_meas_lam_C"/>
    <property type="match status" value="1"/>
</dbReference>
<protein>
    <submittedName>
        <fullName evidence="4">Phage tail protein</fullName>
    </submittedName>
</protein>
<feature type="coiled-coil region" evidence="1">
    <location>
        <begin position="112"/>
        <end position="170"/>
    </location>
</feature>
<feature type="coiled-coil region" evidence="1">
    <location>
        <begin position="200"/>
        <end position="227"/>
    </location>
</feature>
<sequence length="771" mass="83096">MASTNQNLDVVLRVNTTGFRTAMAEASRLATQNLKTLRAEAERTAAALARVHAAPEGATGKAGTKAKANVGGDVLGSGLKELGSGLLTAAGGPWGIAIASVQKLGEAYVDMVKASERARAEYKEQMQSLQQMSFSMDQAGLGMGAGTLPLEQAVATLHEQAKALRELEAREKALQGSVVHWEGRVSNGQRSGREGAGLSAASDYAELEKARANLEAFQAEVAPVQEKFRGLKETIRGSLDEKLFNAIATAIQNVDNQTLDQLIASLGATEWNALKATDAFNGMLGAMRGEAWRDEVEWIRLTRGEYAAWMAERGAEINARGGPDKMDPAQRAEFNRDAARKKADIERKAQFREQQQAAQQSVRGLNEQADAYAGLMDRIEKQIAQDRVRQKLKEGMTEAEKLQVTLLDEMEHAEKKLGEQKQLRVKASLDAAVALAKEAAAAEASKKAQQDLFKLQRELQQAAQAQQRGHDQELFAIGHGAASVDRMQRRSALDEDRDNRKRALDDESRGEDGKVIESERYRAQLAELDAFHEQSLQREAEFQENKKAYQSDWKNGAMRAFEDYADAAANAAELSHGVFSNALGGLEDSLVKFAQTGKLSFSDLADSIIADLARVAAKQMVSGLISSIGQMFGPKITGFSIGGYTGPGGKYEPAGIVHKGEGVLSQEDMAALGGPSAFFALRASLRTGNGLSGGDSGGYVQVPIAHAGEGGMNVEINNYGESRVNTREERQRMPDGSEVRRLVIDIVGDSLNGGELGAIGRARYGWTEAVG</sequence>
<feature type="region of interest" description="Disordered" evidence="2">
    <location>
        <begin position="479"/>
        <end position="512"/>
    </location>
</feature>
<dbReference type="Proteomes" id="UP000234414">
    <property type="component" value="Chromosome"/>
</dbReference>
<evidence type="ECO:0000259" key="3">
    <source>
        <dbReference type="Pfam" id="PF09718"/>
    </source>
</evidence>
<name>A0AAD0FPN5_STEMA</name>
<evidence type="ECO:0000256" key="2">
    <source>
        <dbReference type="SAM" id="MobiDB-lite"/>
    </source>
</evidence>
<dbReference type="AlphaFoldDB" id="A0AAD0FPN5"/>
<evidence type="ECO:0000313" key="5">
    <source>
        <dbReference type="Proteomes" id="UP000234414"/>
    </source>
</evidence>
<proteinExistence type="predicted"/>
<evidence type="ECO:0000313" key="4">
    <source>
        <dbReference type="EMBL" id="AUI08483.1"/>
    </source>
</evidence>
<feature type="coiled-coil region" evidence="1">
    <location>
        <begin position="348"/>
        <end position="416"/>
    </location>
</feature>
<reference evidence="4 5" key="1">
    <citation type="submission" date="2017-12" db="EMBL/GenBank/DDBJ databases">
        <title>Complete Genome Sequence of Stenotrophomonas maltophilia CSM2.</title>
        <authorList>
            <person name="Castro-Jaimes S."/>
            <person name="Lopez-Leal G."/>
            <person name="Barberena Jonas C."/>
            <person name="Bustos P."/>
            <person name="Perez-Oseguera A."/>
            <person name="Cevallos M.A."/>
        </authorList>
    </citation>
    <scope>NUCLEOTIDE SEQUENCE [LARGE SCALE GENOMIC DNA]</scope>
    <source>
        <strain evidence="4 5">CSM2</strain>
    </source>
</reference>
<feature type="compositionally biased region" description="Basic and acidic residues" evidence="2">
    <location>
        <begin position="486"/>
        <end position="512"/>
    </location>
</feature>
<feature type="domain" description="Bacteriophage tail tape measure C-terminal" evidence="3">
    <location>
        <begin position="552"/>
        <end position="625"/>
    </location>
</feature>
<accession>A0AAD0FPN5</accession>
<organism evidence="4 5">
    <name type="scientific">Stenotrophomonas maltophilia</name>
    <name type="common">Pseudomonas maltophilia</name>
    <name type="synonym">Xanthomonas maltophilia</name>
    <dbReference type="NCBI Taxonomy" id="40324"/>
    <lineage>
        <taxon>Bacteria</taxon>
        <taxon>Pseudomonadati</taxon>
        <taxon>Pseudomonadota</taxon>
        <taxon>Gammaproteobacteria</taxon>
        <taxon>Lysobacterales</taxon>
        <taxon>Lysobacteraceae</taxon>
        <taxon>Stenotrophomonas</taxon>
        <taxon>Stenotrophomonas maltophilia group</taxon>
    </lineage>
</organism>
<keyword evidence="1" id="KW-0175">Coiled coil</keyword>
<dbReference type="EMBL" id="CP025298">
    <property type="protein sequence ID" value="AUI08483.1"/>
    <property type="molecule type" value="Genomic_DNA"/>
</dbReference>